<dbReference type="AlphaFoldDB" id="K2RTD4"/>
<evidence type="ECO:0000259" key="4">
    <source>
        <dbReference type="PROSITE" id="PS50048"/>
    </source>
</evidence>
<evidence type="ECO:0000256" key="1">
    <source>
        <dbReference type="ARBA" id="ARBA00022723"/>
    </source>
</evidence>
<dbReference type="PANTHER" id="PTHR47654">
    <property type="entry name" value="ZN(II)2CYS6 TRANSCRIPTION FACTOR (EUROFUNG)-RELATED"/>
    <property type="match status" value="1"/>
</dbReference>
<feature type="region of interest" description="Disordered" evidence="3">
    <location>
        <begin position="1"/>
        <end position="86"/>
    </location>
</feature>
<evidence type="ECO:0000256" key="2">
    <source>
        <dbReference type="ARBA" id="ARBA00023242"/>
    </source>
</evidence>
<dbReference type="InterPro" id="IPR036864">
    <property type="entry name" value="Zn2-C6_fun-type_DNA-bd_sf"/>
</dbReference>
<feature type="compositionally biased region" description="Pro residues" evidence="3">
    <location>
        <begin position="64"/>
        <end position="75"/>
    </location>
</feature>
<dbReference type="Pfam" id="PF00172">
    <property type="entry name" value="Zn_clus"/>
    <property type="match status" value="1"/>
</dbReference>
<dbReference type="SMART" id="SM00066">
    <property type="entry name" value="GAL4"/>
    <property type="match status" value="1"/>
</dbReference>
<feature type="region of interest" description="Disordered" evidence="3">
    <location>
        <begin position="248"/>
        <end position="273"/>
    </location>
</feature>
<dbReference type="PROSITE" id="PS50048">
    <property type="entry name" value="ZN2_CY6_FUNGAL_2"/>
    <property type="match status" value="1"/>
</dbReference>
<feature type="compositionally biased region" description="Polar residues" evidence="3">
    <location>
        <begin position="250"/>
        <end position="262"/>
    </location>
</feature>
<dbReference type="EMBL" id="AHHD01000413">
    <property type="protein sequence ID" value="EKG13454.1"/>
    <property type="molecule type" value="Genomic_DNA"/>
</dbReference>
<feature type="compositionally biased region" description="Polar residues" evidence="3">
    <location>
        <begin position="991"/>
        <end position="1008"/>
    </location>
</feature>
<dbReference type="SUPFAM" id="SSF57701">
    <property type="entry name" value="Zn2/Cys6 DNA-binding domain"/>
    <property type="match status" value="1"/>
</dbReference>
<organism evidence="5 6">
    <name type="scientific">Macrophomina phaseolina (strain MS6)</name>
    <name type="common">Charcoal rot fungus</name>
    <dbReference type="NCBI Taxonomy" id="1126212"/>
    <lineage>
        <taxon>Eukaryota</taxon>
        <taxon>Fungi</taxon>
        <taxon>Dikarya</taxon>
        <taxon>Ascomycota</taxon>
        <taxon>Pezizomycotina</taxon>
        <taxon>Dothideomycetes</taxon>
        <taxon>Dothideomycetes incertae sedis</taxon>
        <taxon>Botryosphaeriales</taxon>
        <taxon>Botryosphaeriaceae</taxon>
        <taxon>Macrophomina</taxon>
    </lineage>
</organism>
<accession>K2RTD4</accession>
<dbReference type="InterPro" id="IPR001138">
    <property type="entry name" value="Zn2Cys6_DnaBD"/>
</dbReference>
<comment type="caution">
    <text evidence="5">The sequence shown here is derived from an EMBL/GenBank/DDBJ whole genome shotgun (WGS) entry which is preliminary data.</text>
</comment>
<feature type="domain" description="Zn(2)-C6 fungal-type" evidence="4">
    <location>
        <begin position="86"/>
        <end position="116"/>
    </location>
</feature>
<reference evidence="5 6" key="1">
    <citation type="journal article" date="2012" name="BMC Genomics">
        <title>Tools to kill: Genome of one of the most destructive plant pathogenic fungi Macrophomina phaseolina.</title>
        <authorList>
            <person name="Islam M.S."/>
            <person name="Haque M.S."/>
            <person name="Islam M.M."/>
            <person name="Emdad E.M."/>
            <person name="Halim A."/>
            <person name="Hossen Q.M.M."/>
            <person name="Hossain M.Z."/>
            <person name="Ahmed B."/>
            <person name="Rahim S."/>
            <person name="Rahman M.S."/>
            <person name="Alam M.M."/>
            <person name="Hou S."/>
            <person name="Wan X."/>
            <person name="Saito J.A."/>
            <person name="Alam M."/>
        </authorList>
    </citation>
    <scope>NUCLEOTIDE SEQUENCE [LARGE SCALE GENOMIC DNA]</scope>
    <source>
        <strain evidence="5 6">MS6</strain>
    </source>
</reference>
<dbReference type="GO" id="GO:0000981">
    <property type="term" value="F:DNA-binding transcription factor activity, RNA polymerase II-specific"/>
    <property type="evidence" value="ECO:0007669"/>
    <property type="project" value="InterPro"/>
</dbReference>
<feature type="region of interest" description="Disordered" evidence="3">
    <location>
        <begin position="508"/>
        <end position="537"/>
    </location>
</feature>
<gene>
    <name evidence="5" type="ORF">MPH_09480</name>
</gene>
<dbReference type="Pfam" id="PF04082">
    <property type="entry name" value="Fungal_trans"/>
    <property type="match status" value="1"/>
</dbReference>
<dbReference type="SMART" id="SM00906">
    <property type="entry name" value="Fungal_trans"/>
    <property type="match status" value="1"/>
</dbReference>
<dbReference type="VEuPathDB" id="FungiDB:MPH_09480"/>
<feature type="region of interest" description="Disordered" evidence="3">
    <location>
        <begin position="793"/>
        <end position="834"/>
    </location>
</feature>
<dbReference type="CDD" id="cd00067">
    <property type="entry name" value="GAL4"/>
    <property type="match status" value="1"/>
</dbReference>
<feature type="compositionally biased region" description="Polar residues" evidence="3">
    <location>
        <begin position="27"/>
        <end position="44"/>
    </location>
</feature>
<dbReference type="InterPro" id="IPR007219">
    <property type="entry name" value="XnlR_reg_dom"/>
</dbReference>
<dbReference type="GO" id="GO:0003677">
    <property type="term" value="F:DNA binding"/>
    <property type="evidence" value="ECO:0007669"/>
    <property type="project" value="InterPro"/>
</dbReference>
<dbReference type="Gene3D" id="4.10.240.10">
    <property type="entry name" value="Zn(2)-C6 fungal-type DNA-binding domain"/>
    <property type="match status" value="1"/>
</dbReference>
<sequence length="1018" mass="113556">MRSARLPSEHQDPSATDPAVRSARIDSAQQPRRASQHRPISQQPKAMDAPAFGPARVGKVAIPPLQPKTDPPPSRSSPEKKRTSKACVECRVRKIKCSGKKPSCNHCEQCQIPCTYAEGKREQNKRATERGDRLLQLVRDISHEVDLPPHLLQKIQAVESEAVDDDTTSLRSGHTTNTKRRRRSSAHVPSEKRKRSRSPHGDHGEADVSADVGSEESVDLAAEDFNRSERARATGFVGKNSEVAWAHRLSQAQSEKQSNYESSRGPYGLPGNSEEARLDRMAAARARQKVGNKQAAPMADFTYHLDMESVLTLDHVDKNELPPLETAKRLLNCYLSTVQDTLPILAKSDILNQFRHFSRLQNPESIPATWRSILNMGDERDHFVYYTRALHLGLPGDVITAHPDLQRIQVLGLISFYYLAISQVSRSWVMIGLACRHAIALGLHLRNIDESMSAFAKEKRVKVWWSLYYIEHLLCEITGRPTTLDPRFCSVPPPMPIEEMQLAQSPGGKQLGELRGNKGGSEPPLSRSKQSSMDSDAPPNAANFFRCQVQLAVISQKLLVNLYSAHTVTMSWEQAQDQIIALGEEADKWYRALPAQYQFILPENEEKTFSRERTLLAFSYYSMKIILTRPCLCRIDKRIVNQGEESKHIDLRKARECVMASKSICDLLPDTELPDIVWIYSKGPWWCIVHHLMQAMTVLMLELAFGVCHMPDPEADQESIIQLAKKLLRWLTMMAAVGHAGAQAACKQARDQFKGFDPFENIDTSDLVKMAEHGPDFLRQELVNQGQLDPKRLHSDGLASKLGPSVPGVGDQSQDKQNVWPKAEQPGLRKDLSGSEPLTMEYAYQQGSTADPHSDLFSKDLFEQTSQAAWSDFDNGGLFHDNEWGTSSHPTWNNPVFQTSYDLSNPFTSFDGSCFDNYPTSGPAVSLPNHMAGINLNPYTGSNAGFNQAGPPPGSSGATTAEAQHQHGLIGSDGQNHPFVPSSQHDDLHQQSHLSYSQPHGYNEQSFLMSPPPGQRQY</sequence>
<keyword evidence="1" id="KW-0479">Metal-binding</keyword>
<dbReference type="PROSITE" id="PS00463">
    <property type="entry name" value="ZN2_CY6_FUNGAL_1"/>
    <property type="match status" value="1"/>
</dbReference>
<evidence type="ECO:0000256" key="3">
    <source>
        <dbReference type="SAM" id="MobiDB-lite"/>
    </source>
</evidence>
<name>K2RTD4_MACPH</name>
<dbReference type="InterPro" id="IPR053230">
    <property type="entry name" value="Trans_reg_galc"/>
</dbReference>
<feature type="region of interest" description="Disordered" evidence="3">
    <location>
        <begin position="160"/>
        <end position="217"/>
    </location>
</feature>
<dbReference type="InParanoid" id="K2RTD4"/>
<dbReference type="eggNOG" id="ENOG502RZ6G">
    <property type="taxonomic scope" value="Eukaryota"/>
</dbReference>
<dbReference type="CDD" id="cd12148">
    <property type="entry name" value="fungal_TF_MHR"/>
    <property type="match status" value="1"/>
</dbReference>
<evidence type="ECO:0000313" key="5">
    <source>
        <dbReference type="EMBL" id="EKG13454.1"/>
    </source>
</evidence>
<dbReference type="GO" id="GO:0008270">
    <property type="term" value="F:zinc ion binding"/>
    <property type="evidence" value="ECO:0007669"/>
    <property type="project" value="InterPro"/>
</dbReference>
<keyword evidence="2" id="KW-0539">Nucleus</keyword>
<dbReference type="OrthoDB" id="5296287at2759"/>
<dbReference type="Proteomes" id="UP000007129">
    <property type="component" value="Unassembled WGS sequence"/>
</dbReference>
<dbReference type="GO" id="GO:0006351">
    <property type="term" value="P:DNA-templated transcription"/>
    <property type="evidence" value="ECO:0007669"/>
    <property type="project" value="InterPro"/>
</dbReference>
<protein>
    <recommendedName>
        <fullName evidence="4">Zn(2)-C6 fungal-type domain-containing protein</fullName>
    </recommendedName>
</protein>
<dbReference type="PANTHER" id="PTHR47654:SF5">
    <property type="entry name" value="TRANSCRIPTION FACTOR DOMAIN-CONTAINING PROTEIN"/>
    <property type="match status" value="1"/>
</dbReference>
<proteinExistence type="predicted"/>
<evidence type="ECO:0000313" key="6">
    <source>
        <dbReference type="Proteomes" id="UP000007129"/>
    </source>
</evidence>
<feature type="region of interest" description="Disordered" evidence="3">
    <location>
        <begin position="943"/>
        <end position="1018"/>
    </location>
</feature>
<dbReference type="HOGENOM" id="CLU_011910_0_0_1"/>